<accession>A0A2S9YYB3</accession>
<evidence type="ECO:0000256" key="9">
    <source>
        <dbReference type="PROSITE-ProRule" id="PRU00473"/>
    </source>
</evidence>
<dbReference type="Gene3D" id="4.10.1080.10">
    <property type="entry name" value="TSP type-3 repeat"/>
    <property type="match status" value="1"/>
</dbReference>
<keyword evidence="8" id="KW-0998">Cell outer membrane</keyword>
<dbReference type="CDD" id="cd07185">
    <property type="entry name" value="OmpA_C-like"/>
    <property type="match status" value="1"/>
</dbReference>
<protein>
    <submittedName>
        <fullName evidence="12">Outer membrane porin F</fullName>
    </submittedName>
</protein>
<organism evidence="12 13">
    <name type="scientific">Enhygromyxa salina</name>
    <dbReference type="NCBI Taxonomy" id="215803"/>
    <lineage>
        <taxon>Bacteria</taxon>
        <taxon>Pseudomonadati</taxon>
        <taxon>Myxococcota</taxon>
        <taxon>Polyangia</taxon>
        <taxon>Nannocystales</taxon>
        <taxon>Nannocystaceae</taxon>
        <taxon>Enhygromyxa</taxon>
    </lineage>
</organism>
<dbReference type="SUPFAM" id="SSF103088">
    <property type="entry name" value="OmpA-like"/>
    <property type="match status" value="1"/>
</dbReference>
<evidence type="ECO:0000256" key="10">
    <source>
        <dbReference type="SAM" id="MobiDB-lite"/>
    </source>
</evidence>
<keyword evidence="3" id="KW-1134">Transmembrane beta strand</keyword>
<dbReference type="GO" id="GO:0009279">
    <property type="term" value="C:cell outer membrane"/>
    <property type="evidence" value="ECO:0007669"/>
    <property type="project" value="UniProtKB-SubCell"/>
</dbReference>
<evidence type="ECO:0000256" key="7">
    <source>
        <dbReference type="ARBA" id="ARBA00023136"/>
    </source>
</evidence>
<evidence type="ECO:0000256" key="4">
    <source>
        <dbReference type="ARBA" id="ARBA00022692"/>
    </source>
</evidence>
<comment type="caution">
    <text evidence="12">The sequence shown here is derived from an EMBL/GenBank/DDBJ whole genome shotgun (WGS) entry which is preliminary data.</text>
</comment>
<evidence type="ECO:0000256" key="8">
    <source>
        <dbReference type="ARBA" id="ARBA00023237"/>
    </source>
</evidence>
<sequence length="484" mass="52297">MPAKWGSWTGRVALPSALLLALGVLGAPVRANAGEPESESESKAELDVTANTTAEGDQSRTHLPWLQRWAPEPRMLELGVYGGFMLLAQTHELFGADLNLPQQGYKPLNRVIPDLGVRVGYYPLRYFGVEAEGGVLPASLRDESGSPLLYTVRGHLVGQLGMWSVTPFVLLGAGALGVSSPREALGKDVDPALHFGGGVKVYVHRYVMLRLDLRDVVTHKQSLEAGFVSHNLEALLGVSVTLGRRKIQPRPEPAPEPEDDDRDGDGIPNDLDGCPDEAETVNGFKDTDGCPEIDTDGDGIFDDLDACVSQPETVNGFKDDDGCPEADTDGDGFFDEQDGCPDQPESDNGYQDADGCPDEVPQQVARFTGAIQGITFDNDKDTIRKSSTKTLDEAVEALTAYPDVRIEISGHTDAKGDHDHNLDLSRRRAESVKAYLVEHGIDAARIITIGHGPDKPVDTNDTKAGRANNRRIEFKPITREGRGG</sequence>
<dbReference type="PANTHER" id="PTHR30329:SF21">
    <property type="entry name" value="LIPOPROTEIN YIAD-RELATED"/>
    <property type="match status" value="1"/>
</dbReference>
<dbReference type="SUPFAM" id="SSF103647">
    <property type="entry name" value="TSP type-3 repeat"/>
    <property type="match status" value="1"/>
</dbReference>
<evidence type="ECO:0000256" key="3">
    <source>
        <dbReference type="ARBA" id="ARBA00022452"/>
    </source>
</evidence>
<keyword evidence="4" id="KW-0812">Transmembrane</keyword>
<dbReference type="PROSITE" id="PS51123">
    <property type="entry name" value="OMPA_2"/>
    <property type="match status" value="1"/>
</dbReference>
<dbReference type="EMBL" id="PVNL01000004">
    <property type="protein sequence ID" value="PRQ10049.1"/>
    <property type="molecule type" value="Genomic_DNA"/>
</dbReference>
<dbReference type="Gene3D" id="3.30.1330.60">
    <property type="entry name" value="OmpA-like domain"/>
    <property type="match status" value="1"/>
</dbReference>
<evidence type="ECO:0000256" key="5">
    <source>
        <dbReference type="ARBA" id="ARBA00023065"/>
    </source>
</evidence>
<keyword evidence="7 9" id="KW-0472">Membrane</keyword>
<feature type="region of interest" description="Disordered" evidence="10">
    <location>
        <begin position="313"/>
        <end position="353"/>
    </location>
</feature>
<dbReference type="AlphaFoldDB" id="A0A2S9YYB3"/>
<feature type="compositionally biased region" description="Acidic residues" evidence="10">
    <location>
        <begin position="322"/>
        <end position="339"/>
    </location>
</feature>
<dbReference type="RefSeq" id="WP_181232893.1">
    <property type="nucleotide sequence ID" value="NZ_PVNL01000004.1"/>
</dbReference>
<dbReference type="InterPro" id="IPR006665">
    <property type="entry name" value="OmpA-like"/>
</dbReference>
<keyword evidence="6" id="KW-0626">Porin</keyword>
<feature type="region of interest" description="Disordered" evidence="10">
    <location>
        <begin position="32"/>
        <end position="57"/>
    </location>
</feature>
<evidence type="ECO:0000313" key="13">
    <source>
        <dbReference type="Proteomes" id="UP000238823"/>
    </source>
</evidence>
<dbReference type="GO" id="GO:0015288">
    <property type="term" value="F:porin activity"/>
    <property type="evidence" value="ECO:0007669"/>
    <property type="project" value="UniProtKB-KW"/>
</dbReference>
<dbReference type="SUPFAM" id="SSF56925">
    <property type="entry name" value="OMPA-like"/>
    <property type="match status" value="1"/>
</dbReference>
<evidence type="ECO:0000256" key="2">
    <source>
        <dbReference type="ARBA" id="ARBA00022448"/>
    </source>
</evidence>
<feature type="domain" description="OmpA-like" evidence="11">
    <location>
        <begin position="363"/>
        <end position="480"/>
    </location>
</feature>
<dbReference type="GO" id="GO:0046930">
    <property type="term" value="C:pore complex"/>
    <property type="evidence" value="ECO:0007669"/>
    <property type="project" value="UniProtKB-KW"/>
</dbReference>
<feature type="region of interest" description="Disordered" evidence="10">
    <location>
        <begin position="246"/>
        <end position="290"/>
    </location>
</feature>
<evidence type="ECO:0000313" key="12">
    <source>
        <dbReference type="EMBL" id="PRQ10049.1"/>
    </source>
</evidence>
<proteinExistence type="predicted"/>
<dbReference type="GO" id="GO:0005509">
    <property type="term" value="F:calcium ion binding"/>
    <property type="evidence" value="ECO:0007669"/>
    <property type="project" value="InterPro"/>
</dbReference>
<comment type="subcellular location">
    <subcellularLocation>
        <location evidence="1">Cell outer membrane</location>
        <topology evidence="1">Multi-pass membrane protein</topology>
    </subcellularLocation>
</comment>
<evidence type="ECO:0000256" key="1">
    <source>
        <dbReference type="ARBA" id="ARBA00004571"/>
    </source>
</evidence>
<dbReference type="Gene3D" id="2.40.160.20">
    <property type="match status" value="1"/>
</dbReference>
<keyword evidence="2" id="KW-0813">Transport</keyword>
<dbReference type="Proteomes" id="UP000238823">
    <property type="component" value="Unassembled WGS sequence"/>
</dbReference>
<evidence type="ECO:0000256" key="6">
    <source>
        <dbReference type="ARBA" id="ARBA00023114"/>
    </source>
</evidence>
<dbReference type="Pfam" id="PF00691">
    <property type="entry name" value="OmpA"/>
    <property type="match status" value="1"/>
</dbReference>
<dbReference type="PANTHER" id="PTHR30329">
    <property type="entry name" value="STATOR ELEMENT OF FLAGELLAR MOTOR COMPLEX"/>
    <property type="match status" value="1"/>
</dbReference>
<name>A0A2S9YYB3_9BACT</name>
<gene>
    <name evidence="12" type="primary">oprF_1</name>
    <name evidence="12" type="ORF">ENSA7_02550</name>
</gene>
<dbReference type="PRINTS" id="PR01021">
    <property type="entry name" value="OMPADOMAIN"/>
</dbReference>
<dbReference type="InterPro" id="IPR050330">
    <property type="entry name" value="Bact_OuterMem_StrucFunc"/>
</dbReference>
<dbReference type="InterPro" id="IPR028974">
    <property type="entry name" value="TSP_type-3_rpt"/>
</dbReference>
<dbReference type="GO" id="GO:0006811">
    <property type="term" value="P:monoatomic ion transport"/>
    <property type="evidence" value="ECO:0007669"/>
    <property type="project" value="UniProtKB-KW"/>
</dbReference>
<reference evidence="12 13" key="1">
    <citation type="submission" date="2018-03" db="EMBL/GenBank/DDBJ databases">
        <title>Draft Genome Sequences of the Obligatory Marine Myxobacteria Enhygromyxa salina SWB007.</title>
        <authorList>
            <person name="Poehlein A."/>
            <person name="Moghaddam J.A."/>
            <person name="Harms H."/>
            <person name="Alanjari M."/>
            <person name="Koenig G.M."/>
            <person name="Daniel R."/>
            <person name="Schaeberle T.F."/>
        </authorList>
    </citation>
    <scope>NUCLEOTIDE SEQUENCE [LARGE SCALE GENOMIC DNA]</scope>
    <source>
        <strain evidence="12 13">SWB007</strain>
    </source>
</reference>
<dbReference type="InterPro" id="IPR006664">
    <property type="entry name" value="OMP_bac"/>
</dbReference>
<evidence type="ECO:0000259" key="11">
    <source>
        <dbReference type="PROSITE" id="PS51123"/>
    </source>
</evidence>
<feature type="region of interest" description="Disordered" evidence="10">
    <location>
        <begin position="452"/>
        <end position="484"/>
    </location>
</feature>
<keyword evidence="5" id="KW-0406">Ion transport</keyword>
<dbReference type="InterPro" id="IPR036737">
    <property type="entry name" value="OmpA-like_sf"/>
</dbReference>
<dbReference type="InterPro" id="IPR011250">
    <property type="entry name" value="OMP/PagP_B-barrel"/>
</dbReference>